<feature type="region of interest" description="Disordered" evidence="1">
    <location>
        <begin position="320"/>
        <end position="386"/>
    </location>
</feature>
<protein>
    <submittedName>
        <fullName evidence="2">Uncharacterized protein</fullName>
    </submittedName>
</protein>
<organism evidence="2 3">
    <name type="scientific">Paracoccus laeviglucosivorans</name>
    <dbReference type="NCBI Taxonomy" id="1197861"/>
    <lineage>
        <taxon>Bacteria</taxon>
        <taxon>Pseudomonadati</taxon>
        <taxon>Pseudomonadota</taxon>
        <taxon>Alphaproteobacteria</taxon>
        <taxon>Rhodobacterales</taxon>
        <taxon>Paracoccaceae</taxon>
        <taxon>Paracoccus</taxon>
    </lineage>
</organism>
<dbReference type="InterPro" id="IPR029058">
    <property type="entry name" value="AB_hydrolase_fold"/>
</dbReference>
<reference evidence="2 3" key="1">
    <citation type="submission" date="2017-05" db="EMBL/GenBank/DDBJ databases">
        <authorList>
            <person name="Varghese N."/>
            <person name="Submissions S."/>
        </authorList>
    </citation>
    <scope>NUCLEOTIDE SEQUENCE [LARGE SCALE GENOMIC DNA]</scope>
    <source>
        <strain evidence="2 3">DSM 100094</strain>
    </source>
</reference>
<sequence length="386" mass="43126">MSDERDDLPEGETRPPQELQAISPDIARQMAPRWLVDFREQRKRGFYRTLGDHALVFADRGDDHLLVSFDNLSSARDDAMNRDPWGYSFAAKNGWSQLGFMAFKPSWFRDPALFQEMRTLADSGFFRRFRSVTLTGTSMGGYGACAFASLVPGCTVVAFSPQSTLDPALVPWEERFASGRKADWSGDFADAATQSAAAARVWLIYDPHFGPDVQHVARFTHDRAIRLPARYSGHKSALFLRRAEILSTIMREAMAGTLSESSFFGLYRRGRALPWYVHGVADRIIADGNADRLNRLMAALRNTGYGPMVLRGIRERAAEAGLLNRPQPPRKLAYRENPRSLDAGPQLSAPNQSPVDAPQSPWQQMRDGASKPRAGMPWQSSLRTAT</sequence>
<gene>
    <name evidence="2" type="ORF">SAMN06265221_111113</name>
</gene>
<name>A0A521E6N9_9RHOB</name>
<evidence type="ECO:0000313" key="3">
    <source>
        <dbReference type="Proteomes" id="UP000319014"/>
    </source>
</evidence>
<feature type="compositionally biased region" description="Acidic residues" evidence="1">
    <location>
        <begin position="1"/>
        <end position="10"/>
    </location>
</feature>
<proteinExistence type="predicted"/>
<dbReference type="RefSeq" id="WP_142663624.1">
    <property type="nucleotide sequence ID" value="NZ_FXTK01000011.1"/>
</dbReference>
<dbReference type="SUPFAM" id="SSF53474">
    <property type="entry name" value="alpha/beta-Hydrolases"/>
    <property type="match status" value="1"/>
</dbReference>
<dbReference type="Proteomes" id="UP000319014">
    <property type="component" value="Unassembled WGS sequence"/>
</dbReference>
<dbReference type="OrthoDB" id="1997677at2"/>
<evidence type="ECO:0000313" key="2">
    <source>
        <dbReference type="EMBL" id="SMO79567.1"/>
    </source>
</evidence>
<accession>A0A521E6N9</accession>
<feature type="region of interest" description="Disordered" evidence="1">
    <location>
        <begin position="1"/>
        <end position="23"/>
    </location>
</feature>
<evidence type="ECO:0000256" key="1">
    <source>
        <dbReference type="SAM" id="MobiDB-lite"/>
    </source>
</evidence>
<dbReference type="AlphaFoldDB" id="A0A521E6N9"/>
<keyword evidence="3" id="KW-1185">Reference proteome</keyword>
<dbReference type="EMBL" id="FXTK01000011">
    <property type="protein sequence ID" value="SMO79567.1"/>
    <property type="molecule type" value="Genomic_DNA"/>
</dbReference>